<evidence type="ECO:0000313" key="1">
    <source>
        <dbReference type="EMBL" id="QLG74444.1"/>
    </source>
</evidence>
<protein>
    <submittedName>
        <fullName evidence="1">Uncharacterized protein</fullName>
    </submittedName>
</protein>
<evidence type="ECO:0000313" key="2">
    <source>
        <dbReference type="Proteomes" id="UP000509704"/>
    </source>
</evidence>
<dbReference type="RefSeq" id="XP_037146169.1">
    <property type="nucleotide sequence ID" value="XM_037290274.1"/>
</dbReference>
<sequence length="295" mass="32554">MTLYECGNQGYVNTSAAYEEGWLYNCGLIQGATYGNSSVIDSNRRNSTSNAGTIKSTNSWLTCLIIFLFQYVAVHAYHETSQIDVVPMPNATVDAFLVNQFENGTRYMLAESTLVYAVDVNPYVGKNSTVYKRDYRFGDRAGVGIATWKQAKKARSGVWWTGWVPATGCMYTGLGADASISRQVCDTEGWSVTTGGGVDFAGLSAMAEYTISREHQQCTSWTCNTPSDTVLRMYSQHKMYWADIQTQDCEAITVGVDVRITCHAYGAYIRYNAPISDNHNDNINIGCSIGRDANC</sequence>
<accession>A0A7H9B873</accession>
<name>A0A7H9B873_ZYGMR</name>
<dbReference type="EMBL" id="CP058610">
    <property type="protein sequence ID" value="QLG74444.1"/>
    <property type="molecule type" value="Genomic_DNA"/>
</dbReference>
<proteinExistence type="predicted"/>
<organism evidence="1 2">
    <name type="scientific">Zygotorulaspora mrakii</name>
    <name type="common">Zygosaccharomyces mrakii</name>
    <dbReference type="NCBI Taxonomy" id="42260"/>
    <lineage>
        <taxon>Eukaryota</taxon>
        <taxon>Fungi</taxon>
        <taxon>Dikarya</taxon>
        <taxon>Ascomycota</taxon>
        <taxon>Saccharomycotina</taxon>
        <taxon>Saccharomycetes</taxon>
        <taxon>Saccharomycetales</taxon>
        <taxon>Saccharomycetaceae</taxon>
        <taxon>Zygotorulaspora</taxon>
    </lineage>
</organism>
<gene>
    <name evidence="1" type="ORF">HG535_0G03270</name>
</gene>
<dbReference type="AlphaFoldDB" id="A0A7H9B873"/>
<dbReference type="GeneID" id="59238227"/>
<dbReference type="KEGG" id="zmk:HG535_0G03270"/>
<reference evidence="1 2" key="1">
    <citation type="submission" date="2020-07" db="EMBL/GenBank/DDBJ databases">
        <title>The yeast mating-type switching endonuclease HO is a domesticated member of an unorthodox homing genetic element family.</title>
        <authorList>
            <person name="Coughlan A.Y."/>
            <person name="Lombardi L."/>
            <person name="Braun-Galleani S."/>
            <person name="Martos A.R."/>
            <person name="Galeote V."/>
            <person name="Bigey F."/>
            <person name="Dequin S."/>
            <person name="Byrne K.P."/>
            <person name="Wolfe K.H."/>
        </authorList>
    </citation>
    <scope>NUCLEOTIDE SEQUENCE [LARGE SCALE GENOMIC DNA]</scope>
    <source>
        <strain evidence="1 2">NRRL Y-6702</strain>
    </source>
</reference>
<keyword evidence="2" id="KW-1185">Reference proteome</keyword>
<dbReference type="Proteomes" id="UP000509704">
    <property type="component" value="Chromosome 7"/>
</dbReference>